<reference evidence="13 14" key="1">
    <citation type="journal article" date="2016" name="MBio">
        <title>Lateral Gene Transfer in a Heavy Metal-Contaminated-Groundwater Microbial Community.</title>
        <authorList>
            <person name="Hemme C.L."/>
            <person name="Green S.J."/>
            <person name="Rishishwar L."/>
            <person name="Prakash O."/>
            <person name="Pettenato A."/>
            <person name="Chakraborty R."/>
            <person name="Deutschbauer A.M."/>
            <person name="Van Nostrand J.D."/>
            <person name="Wu L."/>
            <person name="He Z."/>
            <person name="Jordan I.K."/>
            <person name="Hazen T.C."/>
            <person name="Arkin A.P."/>
            <person name="Kostka J.E."/>
            <person name="Zhou J."/>
        </authorList>
    </citation>
    <scope>NUCLEOTIDE SEQUENCE [LARGE SCALE GENOMIC DNA]</scope>
    <source>
        <strain evidence="13 14">FW104-T7</strain>
    </source>
</reference>
<keyword evidence="4 9" id="KW-0460">Magnesium</keyword>
<accession>A0A154QDV4</accession>
<dbReference type="GO" id="GO:0000287">
    <property type="term" value="F:magnesium ion binding"/>
    <property type="evidence" value="ECO:0007669"/>
    <property type="project" value="UniProtKB-UniRule"/>
</dbReference>
<proteinExistence type="inferred from homology"/>
<keyword evidence="14" id="KW-1185">Reference proteome</keyword>
<dbReference type="InterPro" id="IPR022998">
    <property type="entry name" value="ThiamineP_synth_TenI"/>
</dbReference>
<comment type="caution">
    <text evidence="9">Lacks conserved residue(s) required for the propagation of feature annotation.</text>
</comment>
<dbReference type="InterPro" id="IPR013785">
    <property type="entry name" value="Aldolase_TIM"/>
</dbReference>
<gene>
    <name evidence="9" type="primary">thiE</name>
    <name evidence="13" type="ORF">RHOFW104T7_00820</name>
</gene>
<dbReference type="NCBIfam" id="TIGR00693">
    <property type="entry name" value="thiE"/>
    <property type="match status" value="1"/>
</dbReference>
<dbReference type="InterPro" id="IPR036206">
    <property type="entry name" value="ThiamineP_synth_sf"/>
</dbReference>
<keyword evidence="2 9" id="KW-0808">Transferase</keyword>
<feature type="domain" description="Thiamine phosphate synthase/TenI" evidence="12">
    <location>
        <begin position="10"/>
        <end position="187"/>
    </location>
</feature>
<dbReference type="InterPro" id="IPR034291">
    <property type="entry name" value="TMP_synthase"/>
</dbReference>
<comment type="catalytic activity">
    <reaction evidence="7 9 10">
        <text>2-(2-carboxy-4-methylthiazol-5-yl)ethyl phosphate + 4-amino-2-methyl-5-(diphosphooxymethyl)pyrimidine + 2 H(+) = thiamine phosphate + CO2 + diphosphate</text>
        <dbReference type="Rhea" id="RHEA:47848"/>
        <dbReference type="ChEBI" id="CHEBI:15378"/>
        <dbReference type="ChEBI" id="CHEBI:16526"/>
        <dbReference type="ChEBI" id="CHEBI:33019"/>
        <dbReference type="ChEBI" id="CHEBI:37575"/>
        <dbReference type="ChEBI" id="CHEBI:57841"/>
        <dbReference type="ChEBI" id="CHEBI:62890"/>
        <dbReference type="EC" id="2.5.1.3"/>
    </reaction>
</comment>
<evidence type="ECO:0000256" key="11">
    <source>
        <dbReference type="RuleBase" id="RU004253"/>
    </source>
</evidence>
<dbReference type="HAMAP" id="MF_00097">
    <property type="entry name" value="TMP_synthase"/>
    <property type="match status" value="1"/>
</dbReference>
<evidence type="ECO:0000313" key="13">
    <source>
        <dbReference type="EMBL" id="KZC22422.1"/>
    </source>
</evidence>
<feature type="binding site" evidence="9">
    <location>
        <position position="108"/>
    </location>
    <ligand>
        <name>4-amino-2-methyl-5-(diphosphooxymethyl)pyrimidine</name>
        <dbReference type="ChEBI" id="CHEBI:57841"/>
    </ligand>
</feature>
<keyword evidence="5 9" id="KW-0784">Thiamine biosynthesis</keyword>
<comment type="catalytic activity">
    <reaction evidence="8 9 10">
        <text>2-[(2R,5Z)-2-carboxy-4-methylthiazol-5(2H)-ylidene]ethyl phosphate + 4-amino-2-methyl-5-(diphosphooxymethyl)pyrimidine + 2 H(+) = thiamine phosphate + CO2 + diphosphate</text>
        <dbReference type="Rhea" id="RHEA:47844"/>
        <dbReference type="ChEBI" id="CHEBI:15378"/>
        <dbReference type="ChEBI" id="CHEBI:16526"/>
        <dbReference type="ChEBI" id="CHEBI:33019"/>
        <dbReference type="ChEBI" id="CHEBI:37575"/>
        <dbReference type="ChEBI" id="CHEBI:57841"/>
        <dbReference type="ChEBI" id="CHEBI:62899"/>
        <dbReference type="EC" id="2.5.1.3"/>
    </reaction>
</comment>
<dbReference type="eggNOG" id="COG0352">
    <property type="taxonomic scope" value="Bacteria"/>
</dbReference>
<dbReference type="EMBL" id="LVJS01000109">
    <property type="protein sequence ID" value="KZC22422.1"/>
    <property type="molecule type" value="Genomic_DNA"/>
</dbReference>
<evidence type="ECO:0000313" key="14">
    <source>
        <dbReference type="Proteomes" id="UP000076131"/>
    </source>
</evidence>
<dbReference type="GO" id="GO:0009229">
    <property type="term" value="P:thiamine diphosphate biosynthetic process"/>
    <property type="evidence" value="ECO:0007669"/>
    <property type="project" value="UniProtKB-UniRule"/>
</dbReference>
<comment type="caution">
    <text evidence="13">The sequence shown here is derived from an EMBL/GenBank/DDBJ whole genome shotgun (WGS) entry which is preliminary data.</text>
</comment>
<dbReference type="EC" id="2.5.1.3" evidence="9"/>
<evidence type="ECO:0000256" key="7">
    <source>
        <dbReference type="ARBA" id="ARBA00047851"/>
    </source>
</evidence>
<comment type="cofactor">
    <cofactor evidence="9">
        <name>Mg(2+)</name>
        <dbReference type="ChEBI" id="CHEBI:18420"/>
    </cofactor>
    <text evidence="9">Binds 1 Mg(2+) ion per subunit.</text>
</comment>
<evidence type="ECO:0000256" key="6">
    <source>
        <dbReference type="ARBA" id="ARBA00047334"/>
    </source>
</evidence>
<evidence type="ECO:0000256" key="3">
    <source>
        <dbReference type="ARBA" id="ARBA00022723"/>
    </source>
</evidence>
<evidence type="ECO:0000256" key="1">
    <source>
        <dbReference type="ARBA" id="ARBA00005165"/>
    </source>
</evidence>
<dbReference type="RefSeq" id="WP_008438124.1">
    <property type="nucleotide sequence ID" value="NZ_LVJS01000109.1"/>
</dbReference>
<comment type="catalytic activity">
    <reaction evidence="6 9 10">
        <text>4-methyl-5-(2-phosphooxyethyl)-thiazole + 4-amino-2-methyl-5-(diphosphooxymethyl)pyrimidine + H(+) = thiamine phosphate + diphosphate</text>
        <dbReference type="Rhea" id="RHEA:22328"/>
        <dbReference type="ChEBI" id="CHEBI:15378"/>
        <dbReference type="ChEBI" id="CHEBI:33019"/>
        <dbReference type="ChEBI" id="CHEBI:37575"/>
        <dbReference type="ChEBI" id="CHEBI:57841"/>
        <dbReference type="ChEBI" id="CHEBI:58296"/>
        <dbReference type="EC" id="2.5.1.3"/>
    </reaction>
</comment>
<comment type="similarity">
    <text evidence="9 10">Belongs to the thiamine-phosphate synthase family.</text>
</comment>
<feature type="binding site" evidence="9">
    <location>
        <position position="164"/>
    </location>
    <ligand>
        <name>2-[(2R,5Z)-2-carboxy-4-methylthiazol-5(2H)-ylidene]ethyl phosphate</name>
        <dbReference type="ChEBI" id="CHEBI:62899"/>
    </ligand>
</feature>
<evidence type="ECO:0000256" key="9">
    <source>
        <dbReference type="HAMAP-Rule" id="MF_00097"/>
    </source>
</evidence>
<dbReference type="STRING" id="416169.RHOFW104T7_00820"/>
<evidence type="ECO:0000256" key="2">
    <source>
        <dbReference type="ARBA" id="ARBA00022679"/>
    </source>
</evidence>
<feature type="binding site" evidence="9">
    <location>
        <position position="69"/>
    </location>
    <ligand>
        <name>4-amino-2-methyl-5-(diphosphooxymethyl)pyrimidine</name>
        <dbReference type="ChEBI" id="CHEBI:57841"/>
    </ligand>
</feature>
<keyword evidence="3 9" id="KW-0479">Metal-binding</keyword>
<evidence type="ECO:0000256" key="5">
    <source>
        <dbReference type="ARBA" id="ARBA00022977"/>
    </source>
</evidence>
<dbReference type="CDD" id="cd00564">
    <property type="entry name" value="TMP_TenI"/>
    <property type="match status" value="1"/>
</dbReference>
<protein>
    <recommendedName>
        <fullName evidence="9">Thiamine-phosphate synthase</fullName>
        <shortName evidence="9">TP synthase</shortName>
        <shortName evidence="9">TPS</shortName>
        <ecNumber evidence="9">2.5.1.3</ecNumber>
    </recommendedName>
    <alternativeName>
        <fullName evidence="9">Thiamine-phosphate pyrophosphorylase</fullName>
        <shortName evidence="9">TMP pyrophosphorylase</shortName>
        <shortName evidence="9">TMP-PPase</shortName>
    </alternativeName>
</protein>
<feature type="binding site" evidence="9">
    <location>
        <position position="89"/>
    </location>
    <ligand>
        <name>Mg(2+)</name>
        <dbReference type="ChEBI" id="CHEBI:18420"/>
    </ligand>
</feature>
<dbReference type="Pfam" id="PF02581">
    <property type="entry name" value="TMP-TENI"/>
    <property type="match status" value="1"/>
</dbReference>
<evidence type="ECO:0000256" key="8">
    <source>
        <dbReference type="ARBA" id="ARBA00047883"/>
    </source>
</evidence>
<dbReference type="UniPathway" id="UPA00060">
    <property type="reaction ID" value="UER00141"/>
</dbReference>
<evidence type="ECO:0000256" key="10">
    <source>
        <dbReference type="RuleBase" id="RU003826"/>
    </source>
</evidence>
<feature type="binding site" evidence="9">
    <location>
        <begin position="135"/>
        <end position="137"/>
    </location>
    <ligand>
        <name>2-[(2R,5Z)-2-carboxy-4-methylthiazol-5(2H)-ylidene]ethyl phosphate</name>
        <dbReference type="ChEBI" id="CHEBI:62899"/>
    </ligand>
</feature>
<feature type="binding site" evidence="9">
    <location>
        <position position="138"/>
    </location>
    <ligand>
        <name>4-amino-2-methyl-5-(diphosphooxymethyl)pyrimidine</name>
        <dbReference type="ChEBI" id="CHEBI:57841"/>
    </ligand>
</feature>
<dbReference type="GO" id="GO:0004789">
    <property type="term" value="F:thiamine-phosphate diphosphorylase activity"/>
    <property type="evidence" value="ECO:0007669"/>
    <property type="project" value="UniProtKB-UniRule"/>
</dbReference>
<comment type="pathway">
    <text evidence="1 9 11">Cofactor biosynthesis; thiamine diphosphate biosynthesis; thiamine phosphate from 4-amino-2-methyl-5-diphosphomethylpyrimidine and 4-methyl-5-(2-phosphoethyl)-thiazole: step 1/1.</text>
</comment>
<comment type="function">
    <text evidence="9">Condenses 4-methyl-5-(beta-hydroxyethyl)thiazole monophosphate (THZ-P) and 2-methyl-4-amino-5-hydroxymethyl pyrimidine pyrophosphate (HMP-PP) to form thiamine monophosphate (TMP).</text>
</comment>
<name>A0A154QDV4_9GAMM</name>
<evidence type="ECO:0000256" key="4">
    <source>
        <dbReference type="ARBA" id="ARBA00022842"/>
    </source>
</evidence>
<organism evidence="13 14">
    <name type="scientific">Rhodanobacter thiooxydans</name>
    <dbReference type="NCBI Taxonomy" id="416169"/>
    <lineage>
        <taxon>Bacteria</taxon>
        <taxon>Pseudomonadati</taxon>
        <taxon>Pseudomonadota</taxon>
        <taxon>Gammaproteobacteria</taxon>
        <taxon>Lysobacterales</taxon>
        <taxon>Rhodanobacteraceae</taxon>
        <taxon>Rhodanobacter</taxon>
    </lineage>
</organism>
<dbReference type="Gene3D" id="3.20.20.70">
    <property type="entry name" value="Aldolase class I"/>
    <property type="match status" value="1"/>
</dbReference>
<dbReference type="AlphaFoldDB" id="A0A154QDV4"/>
<feature type="binding site" evidence="9">
    <location>
        <begin position="184"/>
        <end position="185"/>
    </location>
    <ligand>
        <name>2-[(2R,5Z)-2-carboxy-4-methylthiazol-5(2H)-ylidene]ethyl phosphate</name>
        <dbReference type="ChEBI" id="CHEBI:62899"/>
    </ligand>
</feature>
<dbReference type="GO" id="GO:0005737">
    <property type="term" value="C:cytoplasm"/>
    <property type="evidence" value="ECO:0007669"/>
    <property type="project" value="TreeGrafter"/>
</dbReference>
<sequence length="212" mass="21890">MPILPLGGGLYAITDGPRTDLLDVVAQALAGGARLLQYRDLSDDAARRHAEATALVQLCRAHHVSLIIDHDIALAQAVGADGVHLGKDDDDPAAVRAVLGEQAIVGVSCYGSLPRAQAAARAGASYVSFGAFYPSPTKPLAPCVPLELLRQSAALGVPRVAIGGITPDNGALLVEAGADYLAAITAVFAARDVRAAAQRFADLYSSDRESAR</sequence>
<dbReference type="SUPFAM" id="SSF51391">
    <property type="entry name" value="Thiamin phosphate synthase"/>
    <property type="match status" value="1"/>
</dbReference>
<dbReference type="Proteomes" id="UP000076131">
    <property type="component" value="Unassembled WGS sequence"/>
</dbReference>
<dbReference type="PANTHER" id="PTHR20857:SF15">
    <property type="entry name" value="THIAMINE-PHOSPHATE SYNTHASE"/>
    <property type="match status" value="1"/>
</dbReference>
<dbReference type="GO" id="GO:0009228">
    <property type="term" value="P:thiamine biosynthetic process"/>
    <property type="evidence" value="ECO:0007669"/>
    <property type="project" value="UniProtKB-KW"/>
</dbReference>
<dbReference type="PANTHER" id="PTHR20857">
    <property type="entry name" value="THIAMINE-PHOSPHATE PYROPHOSPHORYLASE"/>
    <property type="match status" value="1"/>
</dbReference>
<evidence type="ECO:0000259" key="12">
    <source>
        <dbReference type="Pfam" id="PF02581"/>
    </source>
</evidence>